<proteinExistence type="predicted"/>
<comment type="caution">
    <text evidence="1">The sequence shown here is derived from an EMBL/GenBank/DDBJ whole genome shotgun (WGS) entry which is preliminary data.</text>
</comment>
<accession>A0A2N5U339</accession>
<name>A0A2N5U339_9BASI</name>
<dbReference type="AlphaFoldDB" id="A0A2N5U339"/>
<evidence type="ECO:0000313" key="1">
    <source>
        <dbReference type="EMBL" id="PLW32151.1"/>
    </source>
</evidence>
<evidence type="ECO:0000313" key="2">
    <source>
        <dbReference type="Proteomes" id="UP000235392"/>
    </source>
</evidence>
<gene>
    <name evidence="1" type="ORF">PCASD_20321</name>
</gene>
<organism evidence="1 2">
    <name type="scientific">Puccinia coronata f. sp. avenae</name>
    <dbReference type="NCBI Taxonomy" id="200324"/>
    <lineage>
        <taxon>Eukaryota</taxon>
        <taxon>Fungi</taxon>
        <taxon>Dikarya</taxon>
        <taxon>Basidiomycota</taxon>
        <taxon>Pucciniomycotina</taxon>
        <taxon>Pucciniomycetes</taxon>
        <taxon>Pucciniales</taxon>
        <taxon>Pucciniaceae</taxon>
        <taxon>Puccinia</taxon>
    </lineage>
</organism>
<sequence length="158" mass="17865">MSCSNTPSLSLVVLCYCNQATEETSVCLVVKGLPLGSTHELLILHNWPHQRTTLPHHHHHHHVRNDCGRCRPTGHHHHQHLPPPSLRPLPCFPPLHRLPTCQPPLITRAHPPIHRRGGGGHPQMHKTHLCKPLWPPRHQQQPVDHLHLASAGQQLVQT</sequence>
<protein>
    <submittedName>
        <fullName evidence="1">Uncharacterized protein</fullName>
    </submittedName>
</protein>
<dbReference type="Proteomes" id="UP000235392">
    <property type="component" value="Unassembled WGS sequence"/>
</dbReference>
<dbReference type="EMBL" id="PGCI01000250">
    <property type="protein sequence ID" value="PLW32151.1"/>
    <property type="molecule type" value="Genomic_DNA"/>
</dbReference>
<reference evidence="1 2" key="1">
    <citation type="submission" date="2017-11" db="EMBL/GenBank/DDBJ databases">
        <title>De novo assembly and phasing of dikaryotic genomes from two isolates of Puccinia coronata f. sp. avenae, the causal agent of oat crown rust.</title>
        <authorList>
            <person name="Miller M.E."/>
            <person name="Zhang Y."/>
            <person name="Omidvar V."/>
            <person name="Sperschneider J."/>
            <person name="Schwessinger B."/>
            <person name="Raley C."/>
            <person name="Palmer J.M."/>
            <person name="Garnica D."/>
            <person name="Upadhyaya N."/>
            <person name="Rathjen J."/>
            <person name="Taylor J.M."/>
            <person name="Park R.F."/>
            <person name="Dodds P.N."/>
            <person name="Hirsch C.D."/>
            <person name="Kianian S.F."/>
            <person name="Figueroa M."/>
        </authorList>
    </citation>
    <scope>NUCLEOTIDE SEQUENCE [LARGE SCALE GENOMIC DNA]</scope>
    <source>
        <strain evidence="1">12SD80</strain>
    </source>
</reference>